<feature type="transmembrane region" description="Helical" evidence="8">
    <location>
        <begin position="64"/>
        <end position="83"/>
    </location>
</feature>
<comment type="subcellular location">
    <subcellularLocation>
        <location evidence="1">Cell membrane</location>
        <topology evidence="1">Multi-pass membrane protein</topology>
    </subcellularLocation>
</comment>
<keyword evidence="5 8" id="KW-0812">Transmembrane</keyword>
<keyword evidence="7 8" id="KW-0472">Membrane</keyword>
<dbReference type="EMBL" id="BEXT01000001">
    <property type="protein sequence ID" value="GBC62056.1"/>
    <property type="molecule type" value="Genomic_DNA"/>
</dbReference>
<dbReference type="PANTHER" id="PTHR36838">
    <property type="entry name" value="AUXIN EFFLUX CARRIER FAMILY PROTEIN"/>
    <property type="match status" value="1"/>
</dbReference>
<evidence type="ECO:0000256" key="1">
    <source>
        <dbReference type="ARBA" id="ARBA00004651"/>
    </source>
</evidence>
<dbReference type="GO" id="GO:0055085">
    <property type="term" value="P:transmembrane transport"/>
    <property type="evidence" value="ECO:0007669"/>
    <property type="project" value="InterPro"/>
</dbReference>
<comment type="caution">
    <text evidence="9">The sequence shown here is derived from an EMBL/GenBank/DDBJ whole genome shotgun (WGS) entry which is preliminary data.</text>
</comment>
<keyword evidence="3" id="KW-0813">Transport</keyword>
<dbReference type="OrthoDB" id="9805563at2"/>
<evidence type="ECO:0000256" key="4">
    <source>
        <dbReference type="ARBA" id="ARBA00022475"/>
    </source>
</evidence>
<comment type="similarity">
    <text evidence="2">Belongs to the auxin efflux carrier (TC 2.A.69) family.</text>
</comment>
<reference evidence="10" key="1">
    <citation type="submission" date="2017-11" db="EMBL/GenBank/DDBJ databases">
        <authorList>
            <person name="Watanabe M."/>
            <person name="Kojima H."/>
        </authorList>
    </citation>
    <scope>NUCLEOTIDE SEQUENCE [LARGE SCALE GENOMIC DNA]</scope>
    <source>
        <strain evidence="10">Tokyo 01</strain>
    </source>
</reference>
<accession>A0A401FYN4</accession>
<dbReference type="InterPro" id="IPR038770">
    <property type="entry name" value="Na+/solute_symporter_sf"/>
</dbReference>
<dbReference type="InterPro" id="IPR004776">
    <property type="entry name" value="Mem_transp_PIN-like"/>
</dbReference>
<dbReference type="GO" id="GO:0005886">
    <property type="term" value="C:plasma membrane"/>
    <property type="evidence" value="ECO:0007669"/>
    <property type="project" value="UniProtKB-SubCell"/>
</dbReference>
<evidence type="ECO:0000313" key="10">
    <source>
        <dbReference type="Proteomes" id="UP000288096"/>
    </source>
</evidence>
<sequence>MEIIITIIPVFAVIGLGWLVQRKGFIPPEFLGPANRLVYYLAIPAMIFRSISKGSLKTDFNPSVLGLTLLPILLLFLVAWGVGKAGHIRREQFGTFMQSSFHGNLGYIGLAVAFYFLGEKGLASASILAGFIMILQNFLAVVALQLHNGDTSGHHIKDMLVRILNNPVIVSALAGILWSLSGLPLPTVVRRSLDIISNMALPLALLLIGASLSFHTLRDRQFSILSACLMKLILLPGLGILLYRLWGISPQLYLPGLILLASPTATIAYVMAREMNGDQDFAVGAISATTLLSAITFSVWLQVTV</sequence>
<evidence type="ECO:0000256" key="2">
    <source>
        <dbReference type="ARBA" id="ARBA00010145"/>
    </source>
</evidence>
<evidence type="ECO:0000256" key="3">
    <source>
        <dbReference type="ARBA" id="ARBA00022448"/>
    </source>
</evidence>
<dbReference type="Gene3D" id="1.20.1530.20">
    <property type="match status" value="1"/>
</dbReference>
<dbReference type="AlphaFoldDB" id="A0A401FYN4"/>
<protein>
    <submittedName>
        <fullName evidence="9">Transporter</fullName>
    </submittedName>
</protein>
<name>A0A401FYN4_9BACT</name>
<dbReference type="RefSeq" id="WP_124329266.1">
    <property type="nucleotide sequence ID" value="NZ_BEXT01000001.1"/>
</dbReference>
<feature type="transmembrane region" description="Helical" evidence="8">
    <location>
        <begin position="195"/>
        <end position="217"/>
    </location>
</feature>
<keyword evidence="10" id="KW-1185">Reference proteome</keyword>
<feature type="transmembrane region" description="Helical" evidence="8">
    <location>
        <begin position="95"/>
        <end position="117"/>
    </location>
</feature>
<feature type="transmembrane region" description="Helical" evidence="8">
    <location>
        <begin position="164"/>
        <end position="183"/>
    </location>
</feature>
<keyword evidence="4" id="KW-1003">Cell membrane</keyword>
<evidence type="ECO:0000313" key="9">
    <source>
        <dbReference type="EMBL" id="GBC62056.1"/>
    </source>
</evidence>
<feature type="transmembrane region" description="Helical" evidence="8">
    <location>
        <begin position="252"/>
        <end position="272"/>
    </location>
</feature>
<feature type="transmembrane region" description="Helical" evidence="8">
    <location>
        <begin position="123"/>
        <end position="144"/>
    </location>
</feature>
<dbReference type="Proteomes" id="UP000288096">
    <property type="component" value="Unassembled WGS sequence"/>
</dbReference>
<evidence type="ECO:0000256" key="8">
    <source>
        <dbReference type="SAM" id="Phobius"/>
    </source>
</evidence>
<evidence type="ECO:0000256" key="5">
    <source>
        <dbReference type="ARBA" id="ARBA00022692"/>
    </source>
</evidence>
<organism evidence="9 10">
    <name type="scientific">Desulfonema ishimotonii</name>
    <dbReference type="NCBI Taxonomy" id="45657"/>
    <lineage>
        <taxon>Bacteria</taxon>
        <taxon>Pseudomonadati</taxon>
        <taxon>Thermodesulfobacteriota</taxon>
        <taxon>Desulfobacteria</taxon>
        <taxon>Desulfobacterales</taxon>
        <taxon>Desulfococcaceae</taxon>
        <taxon>Desulfonema</taxon>
    </lineage>
</organism>
<keyword evidence="6 8" id="KW-1133">Transmembrane helix</keyword>
<feature type="transmembrane region" description="Helical" evidence="8">
    <location>
        <begin position="6"/>
        <end position="25"/>
    </location>
</feature>
<gene>
    <name evidence="9" type="ORF">DENIS_3019</name>
</gene>
<proteinExistence type="inferred from homology"/>
<dbReference type="Pfam" id="PF03547">
    <property type="entry name" value="Mem_trans"/>
    <property type="match status" value="1"/>
</dbReference>
<evidence type="ECO:0000256" key="7">
    <source>
        <dbReference type="ARBA" id="ARBA00023136"/>
    </source>
</evidence>
<evidence type="ECO:0000256" key="6">
    <source>
        <dbReference type="ARBA" id="ARBA00022989"/>
    </source>
</evidence>
<reference evidence="10" key="2">
    <citation type="submission" date="2019-01" db="EMBL/GenBank/DDBJ databases">
        <title>Genome sequence of Desulfonema ishimotonii strain Tokyo 01.</title>
        <authorList>
            <person name="Fukui M."/>
        </authorList>
    </citation>
    <scope>NUCLEOTIDE SEQUENCE [LARGE SCALE GENOMIC DNA]</scope>
    <source>
        <strain evidence="10">Tokyo 01</strain>
    </source>
</reference>
<feature type="transmembrane region" description="Helical" evidence="8">
    <location>
        <begin position="281"/>
        <end position="303"/>
    </location>
</feature>
<dbReference type="PANTHER" id="PTHR36838:SF4">
    <property type="entry name" value="AUXIN EFFLUX CARRIER FAMILY PROTEIN"/>
    <property type="match status" value="1"/>
</dbReference>
<feature type="transmembrane region" description="Helical" evidence="8">
    <location>
        <begin position="224"/>
        <end position="246"/>
    </location>
</feature>